<organism evidence="1 2">
    <name type="scientific">Spiromyces aspiralis</name>
    <dbReference type="NCBI Taxonomy" id="68401"/>
    <lineage>
        <taxon>Eukaryota</taxon>
        <taxon>Fungi</taxon>
        <taxon>Fungi incertae sedis</taxon>
        <taxon>Zoopagomycota</taxon>
        <taxon>Kickxellomycotina</taxon>
        <taxon>Kickxellomycetes</taxon>
        <taxon>Kickxellales</taxon>
        <taxon>Kickxellaceae</taxon>
        <taxon>Spiromyces</taxon>
    </lineage>
</organism>
<evidence type="ECO:0000313" key="1">
    <source>
        <dbReference type="EMBL" id="KAJ1679808.1"/>
    </source>
</evidence>
<keyword evidence="1" id="KW-0067">ATP-binding</keyword>
<keyword evidence="2" id="KW-1185">Reference proteome</keyword>
<accession>A0ACC1HXH1</accession>
<reference evidence="1" key="1">
    <citation type="submission" date="2022-06" db="EMBL/GenBank/DDBJ databases">
        <title>Phylogenomic reconstructions and comparative analyses of Kickxellomycotina fungi.</title>
        <authorList>
            <person name="Reynolds N.K."/>
            <person name="Stajich J.E."/>
            <person name="Barry K."/>
            <person name="Grigoriev I.V."/>
            <person name="Crous P."/>
            <person name="Smith M.E."/>
        </authorList>
    </citation>
    <scope>NUCLEOTIDE SEQUENCE</scope>
    <source>
        <strain evidence="1">RSA 2271</strain>
    </source>
</reference>
<keyword evidence="1" id="KW-0347">Helicase</keyword>
<name>A0ACC1HXH1_9FUNG</name>
<evidence type="ECO:0000313" key="2">
    <source>
        <dbReference type="Proteomes" id="UP001145114"/>
    </source>
</evidence>
<dbReference type="EMBL" id="JAMZIH010000171">
    <property type="protein sequence ID" value="KAJ1679808.1"/>
    <property type="molecule type" value="Genomic_DNA"/>
</dbReference>
<proteinExistence type="predicted"/>
<protein>
    <submittedName>
        <fullName evidence="1">DNA helicase ino80</fullName>
    </submittedName>
</protein>
<keyword evidence="1" id="KW-0547">Nucleotide-binding</keyword>
<sequence length="1299" mass="145887">MSLKALDYPILPLSADHYAGEENDETAMEEAEARGGIEVAEDQVGGTLLSLTRQHTKQAEHPAPHQEPGHPTQPTEEELYHQEVAIQKSLFRQIAVMSVPKAWQHMQTNVPIRNNNAKKVAQLCQRELRRVPGKTSARFTTSTTTGVVKPSKELMNRARRTMREMLVFWKRHEREEREARKRAEKEAAERQRQEEEAREARRQQRKLNFLITQTELYSHFIEGKIGDNMPSTDLVDGMQPDQLAGGEAPSFRDLNFDDDNDEKLNERARLSAQNALAKQQSRIRQFDDQMQRGKGQDGDESSAVNVSDMVDSMNLQNPTTMGSGNEVPQPKMLMCKLKEYQLKGLNWLTNLYEQGINGILADEMGLGKTVQSISLLAYLAETHGIFGPFMVVAPASTLHNWQQEISRFVPEFKVLPYWGTQKDRKILRRSFWNTSQLGRRDSPFHVLVTSYQIVVSDENFLNRVKWQYMVLDEAQAIKSSSSTRWKVLLRYHCRNRLLLTGTPIQNSMQELWALLHFIMPSLFDSHEEFGEWFSRDIEAHAEKRGTLNQHQLRRLQVILKPFMLRRIKKHVQHELADKVEHLVPCELTQRQTIMYRGLLGKISVTELLSRLQSTASGSSAKDLNSDADESLMNLVMQFRKVCNHPELFERAEVESPFASCSFPEIGSFSREGDIVQYHYAARNLISYQMPKLLYREGDLPTISPRKTSCGVMDRLFSIWSTDRTSLLADADEDGMSAKELAVLRLCGYSPSQIETAYYGAIGDVLDQFDSVMWLRSGFWQYTMDHSDDSDFRDSGAWQSRLLVEPLNTNKLSLSNLALSPRLGEMTSITVEGFNSSPCKLLPALYKPSAIAPPIEWVCSDHSFALDEREFLFSHPLRRRICPSLLAQGGCYEERPAQGGGASGIEARRRDLSRPFLTQGSSYIWVPSMEKLIRNSGKMAVLDQLLARLKAGGHRVLIYFQMTRMIDLMEEYLAYRQYSYLRLDGSSKISERRDMVTDWQTRPEIFIFLLSTRAGGLGINLTAADTVIFYDSDWNPTVDQQAMDRAHRMGQTKQVTVYRLITRGTIEERILQRARQKDEIHKIVIAGSDPSTTVTDPSKLGQVGGETRSLSDEGFTNNSMEMKSREIVSLLLDETYAKDDEEWSKLLVESRRGLAAGSGDGGDGSHNGEQSSAPPLDTPVVGAADYIFDEHQKRVALAAAAAKMLATNKGKRKARATTATTSNPSKSRGGSGAETPAKRARTATANGPSGNKKKPSGNAAELAMATAPLSNPSTATPCNPDTVPTTPGGGDNNPPEAAAT</sequence>
<gene>
    <name evidence="1" type="primary">INO80</name>
    <name evidence="1" type="ORF">EV182_001287</name>
</gene>
<comment type="caution">
    <text evidence="1">The sequence shown here is derived from an EMBL/GenBank/DDBJ whole genome shotgun (WGS) entry which is preliminary data.</text>
</comment>
<dbReference type="Proteomes" id="UP001145114">
    <property type="component" value="Unassembled WGS sequence"/>
</dbReference>
<keyword evidence="1" id="KW-0378">Hydrolase</keyword>